<accession>A0A918WY07</accession>
<evidence type="ECO:0000313" key="2">
    <source>
        <dbReference type="EMBL" id="GHC95012.1"/>
    </source>
</evidence>
<dbReference type="Proteomes" id="UP000638353">
    <property type="component" value="Unassembled WGS sequence"/>
</dbReference>
<dbReference type="InterPro" id="IPR013901">
    <property type="entry name" value="Anthrone_oxy"/>
</dbReference>
<feature type="transmembrane region" description="Helical" evidence="1">
    <location>
        <begin position="56"/>
        <end position="76"/>
    </location>
</feature>
<feature type="transmembrane region" description="Helical" evidence="1">
    <location>
        <begin position="140"/>
        <end position="159"/>
    </location>
</feature>
<reference evidence="2" key="1">
    <citation type="journal article" date="2014" name="Int. J. Syst. Evol. Microbiol.">
        <title>Complete genome sequence of Corynebacterium casei LMG S-19264T (=DSM 44701T), isolated from a smear-ripened cheese.</title>
        <authorList>
            <consortium name="US DOE Joint Genome Institute (JGI-PGF)"/>
            <person name="Walter F."/>
            <person name="Albersmeier A."/>
            <person name="Kalinowski J."/>
            <person name="Ruckert C."/>
        </authorList>
    </citation>
    <scope>NUCLEOTIDE SEQUENCE</scope>
    <source>
        <strain evidence="2">JCM 4637</strain>
    </source>
</reference>
<keyword evidence="1" id="KW-1133">Transmembrane helix</keyword>
<comment type="caution">
    <text evidence="2">The sequence shown here is derived from an EMBL/GenBank/DDBJ whole genome shotgun (WGS) entry which is preliminary data.</text>
</comment>
<dbReference type="EMBL" id="BMVC01000006">
    <property type="protein sequence ID" value="GHC95012.1"/>
    <property type="molecule type" value="Genomic_DNA"/>
</dbReference>
<protein>
    <submittedName>
        <fullName evidence="2">Membrane protein</fullName>
    </submittedName>
</protein>
<keyword evidence="1" id="KW-0812">Transmembrane</keyword>
<dbReference type="Pfam" id="PF08592">
    <property type="entry name" value="Anthrone_oxy"/>
    <property type="match status" value="1"/>
</dbReference>
<gene>
    <name evidence="2" type="ORF">GCM10010334_33730</name>
</gene>
<evidence type="ECO:0000313" key="3">
    <source>
        <dbReference type="Proteomes" id="UP000638353"/>
    </source>
</evidence>
<keyword evidence="1" id="KW-0472">Membrane</keyword>
<feature type="transmembrane region" description="Helical" evidence="1">
    <location>
        <begin position="6"/>
        <end position="26"/>
    </location>
</feature>
<dbReference type="AlphaFoldDB" id="A0A918WY07"/>
<sequence>MCGMSTLLLALAVVSVGLYAGMMLIFRTGIMPALARVSDEQFAATMRRINEDVPRGIFVTTMFASVLFPAAALFVAPEGGRTSLQLWLLIGGLALTVLNHAVTAGGNIPLNNALASSENTPTTDTEARTAFESRWNRLHALRTLCVVAGFALLVASAVVDR</sequence>
<organism evidence="2 3">
    <name type="scientific">Streptomyces finlayi</name>
    <dbReference type="NCBI Taxonomy" id="67296"/>
    <lineage>
        <taxon>Bacteria</taxon>
        <taxon>Bacillati</taxon>
        <taxon>Actinomycetota</taxon>
        <taxon>Actinomycetes</taxon>
        <taxon>Kitasatosporales</taxon>
        <taxon>Streptomycetaceae</taxon>
        <taxon>Streptomyces</taxon>
    </lineage>
</organism>
<name>A0A918WY07_9ACTN</name>
<feature type="transmembrane region" description="Helical" evidence="1">
    <location>
        <begin position="82"/>
        <end position="102"/>
    </location>
</feature>
<proteinExistence type="predicted"/>
<reference evidence="2" key="2">
    <citation type="submission" date="2020-09" db="EMBL/GenBank/DDBJ databases">
        <authorList>
            <person name="Sun Q."/>
            <person name="Ohkuma M."/>
        </authorList>
    </citation>
    <scope>NUCLEOTIDE SEQUENCE</scope>
    <source>
        <strain evidence="2">JCM 4637</strain>
    </source>
</reference>
<evidence type="ECO:0000256" key="1">
    <source>
        <dbReference type="SAM" id="Phobius"/>
    </source>
</evidence>